<dbReference type="InterPro" id="IPR036188">
    <property type="entry name" value="FAD/NAD-bd_sf"/>
</dbReference>
<evidence type="ECO:0000313" key="8">
    <source>
        <dbReference type="EMBL" id="OJJ00540.1"/>
    </source>
</evidence>
<evidence type="ECO:0000256" key="5">
    <source>
        <dbReference type="ARBA" id="ARBA00022857"/>
    </source>
</evidence>
<keyword evidence="3" id="KW-0285">Flavoprotein</keyword>
<dbReference type="VEuPathDB" id="FungiDB:ASPVEDRAFT_575551"/>
<dbReference type="RefSeq" id="XP_040666302.1">
    <property type="nucleotide sequence ID" value="XM_040815350.1"/>
</dbReference>
<evidence type="ECO:0008006" key="10">
    <source>
        <dbReference type="Google" id="ProtNLM"/>
    </source>
</evidence>
<dbReference type="GO" id="GO:0050660">
    <property type="term" value="F:flavin adenine dinucleotide binding"/>
    <property type="evidence" value="ECO:0007669"/>
    <property type="project" value="InterPro"/>
</dbReference>
<gene>
    <name evidence="8" type="ORF">ASPVEDRAFT_575551</name>
</gene>
<name>A0A1L9PG92_ASPVE</name>
<dbReference type="STRING" id="1036611.A0A1L9PG92"/>
<evidence type="ECO:0000256" key="4">
    <source>
        <dbReference type="ARBA" id="ARBA00022827"/>
    </source>
</evidence>
<dbReference type="OrthoDB" id="66881at2759"/>
<comment type="cofactor">
    <cofactor evidence="1">
        <name>FAD</name>
        <dbReference type="ChEBI" id="CHEBI:57692"/>
    </cofactor>
</comment>
<dbReference type="GO" id="GO:0004499">
    <property type="term" value="F:N,N-dimethylaniline monooxygenase activity"/>
    <property type="evidence" value="ECO:0007669"/>
    <property type="project" value="InterPro"/>
</dbReference>
<keyword evidence="9" id="KW-1185">Reference proteome</keyword>
<dbReference type="InterPro" id="IPR050775">
    <property type="entry name" value="FAD-binding_Monooxygenases"/>
</dbReference>
<organism evidence="8 9">
    <name type="scientific">Aspergillus versicolor CBS 583.65</name>
    <dbReference type="NCBI Taxonomy" id="1036611"/>
    <lineage>
        <taxon>Eukaryota</taxon>
        <taxon>Fungi</taxon>
        <taxon>Dikarya</taxon>
        <taxon>Ascomycota</taxon>
        <taxon>Pezizomycotina</taxon>
        <taxon>Eurotiomycetes</taxon>
        <taxon>Eurotiomycetidae</taxon>
        <taxon>Eurotiales</taxon>
        <taxon>Aspergillaceae</taxon>
        <taxon>Aspergillus</taxon>
        <taxon>Aspergillus subgen. Nidulantes</taxon>
    </lineage>
</organism>
<dbReference type="EMBL" id="KV878127">
    <property type="protein sequence ID" value="OJJ00540.1"/>
    <property type="molecule type" value="Genomic_DNA"/>
</dbReference>
<evidence type="ECO:0000313" key="9">
    <source>
        <dbReference type="Proteomes" id="UP000184073"/>
    </source>
</evidence>
<proteinExistence type="inferred from homology"/>
<dbReference type="Proteomes" id="UP000184073">
    <property type="component" value="Unassembled WGS sequence"/>
</dbReference>
<reference evidence="9" key="1">
    <citation type="journal article" date="2017" name="Genome Biol.">
        <title>Comparative genomics reveals high biological diversity and specific adaptations in the industrially and medically important fungal genus Aspergillus.</title>
        <authorList>
            <person name="de Vries R.P."/>
            <person name="Riley R."/>
            <person name="Wiebenga A."/>
            <person name="Aguilar-Osorio G."/>
            <person name="Amillis S."/>
            <person name="Uchima C.A."/>
            <person name="Anderluh G."/>
            <person name="Asadollahi M."/>
            <person name="Askin M."/>
            <person name="Barry K."/>
            <person name="Battaglia E."/>
            <person name="Bayram O."/>
            <person name="Benocci T."/>
            <person name="Braus-Stromeyer S.A."/>
            <person name="Caldana C."/>
            <person name="Canovas D."/>
            <person name="Cerqueira G.C."/>
            <person name="Chen F."/>
            <person name="Chen W."/>
            <person name="Choi C."/>
            <person name="Clum A."/>
            <person name="Dos Santos R.A."/>
            <person name="Damasio A.R."/>
            <person name="Diallinas G."/>
            <person name="Emri T."/>
            <person name="Fekete E."/>
            <person name="Flipphi M."/>
            <person name="Freyberg S."/>
            <person name="Gallo A."/>
            <person name="Gournas C."/>
            <person name="Habgood R."/>
            <person name="Hainaut M."/>
            <person name="Harispe M.L."/>
            <person name="Henrissat B."/>
            <person name="Hilden K.S."/>
            <person name="Hope R."/>
            <person name="Hossain A."/>
            <person name="Karabika E."/>
            <person name="Karaffa L."/>
            <person name="Karanyi Z."/>
            <person name="Krasevec N."/>
            <person name="Kuo A."/>
            <person name="Kusch H."/>
            <person name="LaButti K."/>
            <person name="Lagendijk E.L."/>
            <person name="Lapidus A."/>
            <person name="Levasseur A."/>
            <person name="Lindquist E."/>
            <person name="Lipzen A."/>
            <person name="Logrieco A.F."/>
            <person name="MacCabe A."/>
            <person name="Maekelae M.R."/>
            <person name="Malavazi I."/>
            <person name="Melin P."/>
            <person name="Meyer V."/>
            <person name="Mielnichuk N."/>
            <person name="Miskei M."/>
            <person name="Molnar A.P."/>
            <person name="Mule G."/>
            <person name="Ngan C.Y."/>
            <person name="Orejas M."/>
            <person name="Orosz E."/>
            <person name="Ouedraogo J.P."/>
            <person name="Overkamp K.M."/>
            <person name="Park H.-S."/>
            <person name="Perrone G."/>
            <person name="Piumi F."/>
            <person name="Punt P.J."/>
            <person name="Ram A.F."/>
            <person name="Ramon A."/>
            <person name="Rauscher S."/>
            <person name="Record E."/>
            <person name="Riano-Pachon D.M."/>
            <person name="Robert V."/>
            <person name="Roehrig J."/>
            <person name="Ruller R."/>
            <person name="Salamov A."/>
            <person name="Salih N.S."/>
            <person name="Samson R.A."/>
            <person name="Sandor E."/>
            <person name="Sanguinetti M."/>
            <person name="Schuetze T."/>
            <person name="Sepcic K."/>
            <person name="Shelest E."/>
            <person name="Sherlock G."/>
            <person name="Sophianopoulou V."/>
            <person name="Squina F.M."/>
            <person name="Sun H."/>
            <person name="Susca A."/>
            <person name="Todd R.B."/>
            <person name="Tsang A."/>
            <person name="Unkles S.E."/>
            <person name="van de Wiele N."/>
            <person name="van Rossen-Uffink D."/>
            <person name="Oliveira J.V."/>
            <person name="Vesth T.C."/>
            <person name="Visser J."/>
            <person name="Yu J.-H."/>
            <person name="Zhou M."/>
            <person name="Andersen M.R."/>
            <person name="Archer D.B."/>
            <person name="Baker S.E."/>
            <person name="Benoit I."/>
            <person name="Brakhage A.A."/>
            <person name="Braus G.H."/>
            <person name="Fischer R."/>
            <person name="Frisvad J.C."/>
            <person name="Goldman G.H."/>
            <person name="Houbraken J."/>
            <person name="Oakley B."/>
            <person name="Pocsi I."/>
            <person name="Scazzocchio C."/>
            <person name="Seiboth B."/>
            <person name="vanKuyk P.A."/>
            <person name="Wortman J."/>
            <person name="Dyer P.S."/>
            <person name="Grigoriev I.V."/>
        </authorList>
    </citation>
    <scope>NUCLEOTIDE SEQUENCE [LARGE SCALE GENOMIC DNA]</scope>
    <source>
        <strain evidence="9">CBS 583.65</strain>
    </source>
</reference>
<keyword evidence="6" id="KW-0560">Oxidoreductase</keyword>
<dbReference type="GeneID" id="63730861"/>
<dbReference type="Gene3D" id="3.50.50.60">
    <property type="entry name" value="FAD/NAD(P)-binding domain"/>
    <property type="match status" value="2"/>
</dbReference>
<keyword evidence="7" id="KW-0503">Monooxygenase</keyword>
<keyword evidence="4" id="KW-0274">FAD</keyword>
<dbReference type="PANTHER" id="PTHR43098:SF3">
    <property type="entry name" value="L-ORNITHINE N(5)-MONOOXYGENASE-RELATED"/>
    <property type="match status" value="1"/>
</dbReference>
<dbReference type="Pfam" id="PF00743">
    <property type="entry name" value="FMO-like"/>
    <property type="match status" value="1"/>
</dbReference>
<evidence type="ECO:0000256" key="7">
    <source>
        <dbReference type="ARBA" id="ARBA00023033"/>
    </source>
</evidence>
<evidence type="ECO:0000256" key="2">
    <source>
        <dbReference type="ARBA" id="ARBA00010139"/>
    </source>
</evidence>
<keyword evidence="5" id="KW-0521">NADP</keyword>
<accession>A0A1L9PG92</accession>
<sequence>MSASPSYDVVIVGAGFSGLYLLHSLRKLGYNCRVYESGTDLGGVWHWNRYPGARVDSEGAIYQYSIPEAWQSWSFKEKFPAAQEIRDYFAHLDKTLDIKKDVEFSTTVTGAQFDKDGSKKWRVETQDGRITTCRFLLLCVGFASQRYEPNIPGLESFKGNVYHSSSWPKDGVDVRGKKLAVIGTGASGVQIIQDLAGKAESTVVFQRTPNIALPMQQRTLSQEEKEDLRARHPTLFEACKHTFGGYLDDARPAKTFDIPTEEREAHYESLIQKGGFSFLLSAFSDFLTDADANREAYNYWAKRTRARITDPRKRDLLAPLEQPHPVAAKRCSLEHDYFEQFNRPNVDLVNIREPGQAIASITPEGVKTENGTVYAVDAIALATGFNSYTGSLTQIQGLKNTSGTTLAEEWGQDAGVKTYLGMTRRGYPNMFLAYAVHGPTALSNAPTSIELQGRWIVDAIRKIDESGLSYIEPTAEAEDAWKAQINAIADMTLFPKADSWYMGANIPGKKKEMLNWPGGLPMYEELSWKALEGWEGFVTA</sequence>
<comment type="similarity">
    <text evidence="2">Belongs to the FAD-binding monooxygenase family.</text>
</comment>
<dbReference type="AlphaFoldDB" id="A0A1L9PG92"/>
<evidence type="ECO:0000256" key="6">
    <source>
        <dbReference type="ARBA" id="ARBA00023002"/>
    </source>
</evidence>
<evidence type="ECO:0000256" key="3">
    <source>
        <dbReference type="ARBA" id="ARBA00022630"/>
    </source>
</evidence>
<dbReference type="SUPFAM" id="SSF51905">
    <property type="entry name" value="FAD/NAD(P)-binding domain"/>
    <property type="match status" value="1"/>
</dbReference>
<dbReference type="PANTHER" id="PTHR43098">
    <property type="entry name" value="L-ORNITHINE N(5)-MONOOXYGENASE-RELATED"/>
    <property type="match status" value="1"/>
</dbReference>
<dbReference type="GO" id="GO:0050661">
    <property type="term" value="F:NADP binding"/>
    <property type="evidence" value="ECO:0007669"/>
    <property type="project" value="InterPro"/>
</dbReference>
<protein>
    <recommendedName>
        <fullName evidence="10">FAD/NAD(P)-binding domain-containing protein</fullName>
    </recommendedName>
</protein>
<evidence type="ECO:0000256" key="1">
    <source>
        <dbReference type="ARBA" id="ARBA00001974"/>
    </source>
</evidence>
<dbReference type="InterPro" id="IPR020946">
    <property type="entry name" value="Flavin_mOase-like"/>
</dbReference>